<evidence type="ECO:0000313" key="4">
    <source>
        <dbReference type="Proteomes" id="UP000475214"/>
    </source>
</evidence>
<dbReference type="AlphaFoldDB" id="A0A6L9SEZ8"/>
<proteinExistence type="predicted"/>
<comment type="caution">
    <text evidence="3">The sequence shown here is derived from an EMBL/GenBank/DDBJ whole genome shotgun (WGS) entry which is preliminary data.</text>
</comment>
<evidence type="ECO:0000256" key="1">
    <source>
        <dbReference type="SAM" id="MobiDB-lite"/>
    </source>
</evidence>
<dbReference type="Proteomes" id="UP000475214">
    <property type="component" value="Unassembled WGS sequence"/>
</dbReference>
<evidence type="ECO:0000313" key="3">
    <source>
        <dbReference type="EMBL" id="NEE03667.1"/>
    </source>
</evidence>
<feature type="region of interest" description="Disordered" evidence="1">
    <location>
        <begin position="44"/>
        <end position="140"/>
    </location>
</feature>
<feature type="compositionally biased region" description="Low complexity" evidence="1">
    <location>
        <begin position="118"/>
        <end position="132"/>
    </location>
</feature>
<protein>
    <submittedName>
        <fullName evidence="3">Zinc ribbon domain-containing protein</fullName>
    </submittedName>
</protein>
<accession>A0A6L9SEZ8</accession>
<dbReference type="EMBL" id="JAAGOA010000024">
    <property type="protein sequence ID" value="NEE03667.1"/>
    <property type="molecule type" value="Genomic_DNA"/>
</dbReference>
<sequence>MPIYDYACVGGHRFEMLVRSAGSADPACPECGDATRRRPSAVRLAGTADPGPSRDDAPKSWQATGNGDRETLKYWHRQMSQRERLEQKYPELAGDRRPVLAHEGRFAGAPLRAGDALPTGGPSSAASQPPSTEGGRETNG</sequence>
<reference evidence="3 4" key="1">
    <citation type="submission" date="2020-02" db="EMBL/GenBank/DDBJ databases">
        <authorList>
            <person name="Li X.-J."/>
            <person name="Han X.-M."/>
        </authorList>
    </citation>
    <scope>NUCLEOTIDE SEQUENCE [LARGE SCALE GENOMIC DNA]</scope>
    <source>
        <strain evidence="3 4">CCTCC AB 2017055</strain>
    </source>
</reference>
<keyword evidence="4" id="KW-1185">Reference proteome</keyword>
<evidence type="ECO:0000259" key="2">
    <source>
        <dbReference type="SMART" id="SM00834"/>
    </source>
</evidence>
<organism evidence="3 4">
    <name type="scientific">Phytoactinopolyspora halotolerans</name>
    <dbReference type="NCBI Taxonomy" id="1981512"/>
    <lineage>
        <taxon>Bacteria</taxon>
        <taxon>Bacillati</taxon>
        <taxon>Actinomycetota</taxon>
        <taxon>Actinomycetes</taxon>
        <taxon>Jiangellales</taxon>
        <taxon>Jiangellaceae</taxon>
        <taxon>Phytoactinopolyspora</taxon>
    </lineage>
</organism>
<gene>
    <name evidence="3" type="ORF">G1H10_26210</name>
</gene>
<dbReference type="InterPro" id="IPR013429">
    <property type="entry name" value="Regulatory_FmdB_Zinc_ribbon"/>
</dbReference>
<feature type="compositionally biased region" description="Basic and acidic residues" evidence="1">
    <location>
        <begin position="80"/>
        <end position="105"/>
    </location>
</feature>
<feature type="domain" description="Putative regulatory protein FmdB zinc ribbon" evidence="2">
    <location>
        <begin position="1"/>
        <end position="40"/>
    </location>
</feature>
<dbReference type="SMART" id="SM00834">
    <property type="entry name" value="CxxC_CXXC_SSSS"/>
    <property type="match status" value="1"/>
</dbReference>
<dbReference type="Pfam" id="PF09723">
    <property type="entry name" value="Zn_ribbon_8"/>
    <property type="match status" value="1"/>
</dbReference>
<dbReference type="NCBIfam" id="TIGR02605">
    <property type="entry name" value="CxxC_CxxC_SSSS"/>
    <property type="match status" value="1"/>
</dbReference>
<name>A0A6L9SEZ8_9ACTN</name>